<comment type="similarity">
    <text evidence="10 12">Belongs to the EPSP synthase family. MurA subfamily.</text>
</comment>
<dbReference type="PANTHER" id="PTHR43783:SF1">
    <property type="entry name" value="UDP-N-ACETYLGLUCOSAMINE 1-CARBOXYVINYLTRANSFERASE"/>
    <property type="match status" value="1"/>
</dbReference>
<comment type="catalytic activity">
    <reaction evidence="11 12">
        <text>phosphoenolpyruvate + UDP-N-acetyl-alpha-D-glucosamine = UDP-N-acetyl-3-O-(1-carboxyvinyl)-alpha-D-glucosamine + phosphate</text>
        <dbReference type="Rhea" id="RHEA:18681"/>
        <dbReference type="ChEBI" id="CHEBI:43474"/>
        <dbReference type="ChEBI" id="CHEBI:57705"/>
        <dbReference type="ChEBI" id="CHEBI:58702"/>
        <dbReference type="ChEBI" id="CHEBI:68483"/>
        <dbReference type="EC" id="2.5.1.7"/>
    </reaction>
</comment>
<keyword evidence="12" id="KW-0670">Pyruvate</keyword>
<dbReference type="CDD" id="cd01555">
    <property type="entry name" value="UdpNAET"/>
    <property type="match status" value="1"/>
</dbReference>
<gene>
    <name evidence="14" type="primary">murAA</name>
    <name evidence="12" type="synonym">murA</name>
    <name evidence="14" type="ORF">DSCW_62810</name>
</gene>
<keyword evidence="15" id="KW-1185">Reference proteome</keyword>
<keyword evidence="6 12" id="KW-0133">Cell shape</keyword>
<keyword evidence="8 12" id="KW-0131">Cell cycle</keyword>
<dbReference type="GO" id="GO:0009252">
    <property type="term" value="P:peptidoglycan biosynthetic process"/>
    <property type="evidence" value="ECO:0007669"/>
    <property type="project" value="UniProtKB-UniRule"/>
</dbReference>
<sequence length="425" mass="46008">MSEREFIQINGGKPLSGSVCVQGSKNAILPMLAASLLPEKGCSVIRNVPPLNDILVAFDIMRHVGAAVDYFPEEKTVCVDATHLSRSDLPEALTCRLRASVLFIPALLARLGEVRLPSVGGCPLGARNLNYHYRGFARLGAEVTGGDEFVISGEDFTGATMYLDFPSHTGTENLMMAACFSKGVSIIENAASDPEIFDFANFLIKMGAKIHGLGTRTLTVEGVPALNPVEYYAMNDRLDAGLFMMAAGIAGGQISIIGVNPADLRILTEKMMQMGVEIRINGHVMEVASPGKKLRPVNVLTCPYPGFATDFQPAIMALSCIADGQSYIRERIFDKRFSHVKELRKLGASIDLDEEDGLAIVNGPTRFKGADTEPDNIRAASCILLAGLACPEKTTIGNVYQINRGHFDIENRFQQLGADVRRVKV</sequence>
<evidence type="ECO:0000313" key="15">
    <source>
        <dbReference type="Proteomes" id="UP000427769"/>
    </source>
</evidence>
<dbReference type="Pfam" id="PF00275">
    <property type="entry name" value="EPSP_synthase"/>
    <property type="match status" value="1"/>
</dbReference>
<organism evidence="14 15">
    <name type="scientific">Desulfosarcina widdelii</name>
    <dbReference type="NCBI Taxonomy" id="947919"/>
    <lineage>
        <taxon>Bacteria</taxon>
        <taxon>Pseudomonadati</taxon>
        <taxon>Thermodesulfobacteriota</taxon>
        <taxon>Desulfobacteria</taxon>
        <taxon>Desulfobacterales</taxon>
        <taxon>Desulfosarcinaceae</taxon>
        <taxon>Desulfosarcina</taxon>
    </lineage>
</organism>
<keyword evidence="4 12" id="KW-0132">Cell division</keyword>
<evidence type="ECO:0000256" key="6">
    <source>
        <dbReference type="ARBA" id="ARBA00022960"/>
    </source>
</evidence>
<reference evidence="14 15" key="1">
    <citation type="submission" date="2019-11" db="EMBL/GenBank/DDBJ databases">
        <title>Comparative genomics of hydrocarbon-degrading Desulfosarcina strains.</title>
        <authorList>
            <person name="Watanabe M."/>
            <person name="Kojima H."/>
            <person name="Fukui M."/>
        </authorList>
    </citation>
    <scope>NUCLEOTIDE SEQUENCE [LARGE SCALE GENOMIC DNA]</scope>
    <source>
        <strain evidence="14 15">PP31</strain>
    </source>
</reference>
<dbReference type="EMBL" id="AP021875">
    <property type="protein sequence ID" value="BBO78864.1"/>
    <property type="molecule type" value="Genomic_DNA"/>
</dbReference>
<evidence type="ECO:0000256" key="5">
    <source>
        <dbReference type="ARBA" id="ARBA00022679"/>
    </source>
</evidence>
<dbReference type="Proteomes" id="UP000427769">
    <property type="component" value="Chromosome"/>
</dbReference>
<feature type="active site" description="Proton donor" evidence="12">
    <location>
        <position position="122"/>
    </location>
</feature>
<evidence type="ECO:0000256" key="1">
    <source>
        <dbReference type="ARBA" id="ARBA00004496"/>
    </source>
</evidence>
<dbReference type="NCBIfam" id="NF006873">
    <property type="entry name" value="PRK09369.1"/>
    <property type="match status" value="1"/>
</dbReference>
<evidence type="ECO:0000256" key="2">
    <source>
        <dbReference type="ARBA" id="ARBA00004752"/>
    </source>
</evidence>
<dbReference type="EC" id="2.5.1.7" evidence="12"/>
<comment type="caution">
    <text evidence="12">Lacks conserved residue(s) required for the propagation of feature annotation.</text>
</comment>
<dbReference type="InterPro" id="IPR005750">
    <property type="entry name" value="UDP_GlcNAc_COvinyl_MurA"/>
</dbReference>
<dbReference type="GO" id="GO:0008760">
    <property type="term" value="F:UDP-N-acetylglucosamine 1-carboxyvinyltransferase activity"/>
    <property type="evidence" value="ECO:0007669"/>
    <property type="project" value="UniProtKB-UniRule"/>
</dbReference>
<feature type="binding site" evidence="12">
    <location>
        <position position="98"/>
    </location>
    <ligand>
        <name>UDP-N-acetyl-alpha-D-glucosamine</name>
        <dbReference type="ChEBI" id="CHEBI:57705"/>
    </ligand>
</feature>
<comment type="function">
    <text evidence="12">Cell wall formation. Adds enolpyruvyl to UDP-N-acetylglucosamine.</text>
</comment>
<dbReference type="Gene3D" id="3.65.10.10">
    <property type="entry name" value="Enolpyruvate transferase domain"/>
    <property type="match status" value="2"/>
</dbReference>
<evidence type="ECO:0000256" key="10">
    <source>
        <dbReference type="ARBA" id="ARBA00038367"/>
    </source>
</evidence>
<keyword evidence="9 12" id="KW-0961">Cell wall biogenesis/degradation</keyword>
<accession>A0A5K7ZKU8</accession>
<feature type="modified residue" description="2-(S-cysteinyl)pyruvic acid O-phosphothioketal" evidence="12">
    <location>
        <position position="122"/>
    </location>
</feature>
<proteinExistence type="inferred from homology"/>
<dbReference type="GO" id="GO:0071555">
    <property type="term" value="P:cell wall organization"/>
    <property type="evidence" value="ECO:0007669"/>
    <property type="project" value="UniProtKB-KW"/>
</dbReference>
<feature type="domain" description="Enolpyruvate transferase" evidence="13">
    <location>
        <begin position="10"/>
        <end position="411"/>
    </location>
</feature>
<dbReference type="InterPro" id="IPR001986">
    <property type="entry name" value="Enolpyruvate_Tfrase_dom"/>
</dbReference>
<dbReference type="AlphaFoldDB" id="A0A5K7ZKU8"/>
<dbReference type="KEGG" id="dwd:DSCW_62810"/>
<keyword evidence="7 12" id="KW-0573">Peptidoglycan synthesis</keyword>
<evidence type="ECO:0000313" key="14">
    <source>
        <dbReference type="EMBL" id="BBO78864.1"/>
    </source>
</evidence>
<dbReference type="SUPFAM" id="SSF55205">
    <property type="entry name" value="EPT/RTPC-like"/>
    <property type="match status" value="1"/>
</dbReference>
<dbReference type="RefSeq" id="WP_155307451.1">
    <property type="nucleotide sequence ID" value="NZ_AP021875.1"/>
</dbReference>
<feature type="binding site" evidence="12">
    <location>
        <begin position="25"/>
        <end position="26"/>
    </location>
    <ligand>
        <name>phosphoenolpyruvate</name>
        <dbReference type="ChEBI" id="CHEBI:58702"/>
    </ligand>
</feature>
<evidence type="ECO:0000259" key="13">
    <source>
        <dbReference type="Pfam" id="PF00275"/>
    </source>
</evidence>
<evidence type="ECO:0000256" key="9">
    <source>
        <dbReference type="ARBA" id="ARBA00023316"/>
    </source>
</evidence>
<name>A0A5K7ZKU8_9BACT</name>
<dbReference type="PANTHER" id="PTHR43783">
    <property type="entry name" value="UDP-N-ACETYLGLUCOSAMINE 1-CARBOXYVINYLTRANSFERASE"/>
    <property type="match status" value="1"/>
</dbReference>
<dbReference type="GO" id="GO:0008360">
    <property type="term" value="P:regulation of cell shape"/>
    <property type="evidence" value="ECO:0007669"/>
    <property type="project" value="UniProtKB-KW"/>
</dbReference>
<dbReference type="GO" id="GO:0051301">
    <property type="term" value="P:cell division"/>
    <property type="evidence" value="ECO:0007669"/>
    <property type="project" value="UniProtKB-KW"/>
</dbReference>
<dbReference type="OrthoDB" id="9803760at2"/>
<dbReference type="NCBIfam" id="TIGR01072">
    <property type="entry name" value="murA"/>
    <property type="match status" value="1"/>
</dbReference>
<feature type="binding site" evidence="12">
    <location>
        <position position="310"/>
    </location>
    <ligand>
        <name>UDP-N-acetyl-alpha-D-glucosamine</name>
        <dbReference type="ChEBI" id="CHEBI:57705"/>
    </ligand>
</feature>
<dbReference type="InterPro" id="IPR050068">
    <property type="entry name" value="MurA_subfamily"/>
</dbReference>
<protein>
    <recommendedName>
        <fullName evidence="12">UDP-N-acetylglucosamine 1-carboxyvinyltransferase</fullName>
        <ecNumber evidence="12">2.5.1.7</ecNumber>
    </recommendedName>
    <alternativeName>
        <fullName evidence="12">Enoylpyruvate transferase</fullName>
    </alternativeName>
    <alternativeName>
        <fullName evidence="12">UDP-N-acetylglucosamine enolpyruvyl transferase</fullName>
        <shortName evidence="12">EPT</shortName>
    </alternativeName>
</protein>
<dbReference type="GO" id="GO:0005737">
    <property type="term" value="C:cytoplasm"/>
    <property type="evidence" value="ECO:0007669"/>
    <property type="project" value="UniProtKB-SubCell"/>
</dbReference>
<evidence type="ECO:0000256" key="11">
    <source>
        <dbReference type="ARBA" id="ARBA00047527"/>
    </source>
</evidence>
<dbReference type="HAMAP" id="MF_00111">
    <property type="entry name" value="MurA"/>
    <property type="match status" value="1"/>
</dbReference>
<dbReference type="GO" id="GO:0019277">
    <property type="term" value="P:UDP-N-acetylgalactosamine biosynthetic process"/>
    <property type="evidence" value="ECO:0007669"/>
    <property type="project" value="InterPro"/>
</dbReference>
<keyword evidence="5 12" id="KW-0808">Transferase</keyword>
<dbReference type="UniPathway" id="UPA00219"/>
<dbReference type="InterPro" id="IPR013792">
    <property type="entry name" value="RNA3'P_cycl/enolpyr_Trfase_a/b"/>
</dbReference>
<comment type="subcellular location">
    <subcellularLocation>
        <location evidence="1 12">Cytoplasm</location>
    </subcellularLocation>
</comment>
<evidence type="ECO:0000256" key="12">
    <source>
        <dbReference type="HAMAP-Rule" id="MF_00111"/>
    </source>
</evidence>
<evidence type="ECO:0000256" key="4">
    <source>
        <dbReference type="ARBA" id="ARBA00022618"/>
    </source>
</evidence>
<feature type="binding site" evidence="12">
    <location>
        <position position="332"/>
    </location>
    <ligand>
        <name>UDP-N-acetyl-alpha-D-glucosamine</name>
        <dbReference type="ChEBI" id="CHEBI:57705"/>
    </ligand>
</feature>
<keyword evidence="3 12" id="KW-0963">Cytoplasm</keyword>
<evidence type="ECO:0000256" key="8">
    <source>
        <dbReference type="ARBA" id="ARBA00023306"/>
    </source>
</evidence>
<dbReference type="InterPro" id="IPR036968">
    <property type="entry name" value="Enolpyruvate_Tfrase_sf"/>
</dbReference>
<evidence type="ECO:0000256" key="7">
    <source>
        <dbReference type="ARBA" id="ARBA00022984"/>
    </source>
</evidence>
<comment type="pathway">
    <text evidence="2 12">Cell wall biogenesis; peptidoglycan biosynthesis.</text>
</comment>
<evidence type="ECO:0000256" key="3">
    <source>
        <dbReference type="ARBA" id="ARBA00022490"/>
    </source>
</evidence>